<evidence type="ECO:0000313" key="2">
    <source>
        <dbReference type="Proteomes" id="UP000198575"/>
    </source>
</evidence>
<sequence>MAHVHAPGLVLRMDPDELRKQAATCSCAEDDAVYAQHYFLCINSDASGGLWVPLFTGARVGTRELPRSAQTGDPRWMGMSAHYDPAQVWKATHKAVQRAATVANDRSSAKLPNRVKPEFVPDVAEFPIDALQK</sequence>
<accession>A0A1I4WWD8</accession>
<proteinExistence type="predicted"/>
<dbReference type="EMBL" id="FOVF01000006">
    <property type="protein sequence ID" value="SFN18138.1"/>
    <property type="molecule type" value="Genomic_DNA"/>
</dbReference>
<evidence type="ECO:0000313" key="1">
    <source>
        <dbReference type="EMBL" id="SFN18138.1"/>
    </source>
</evidence>
<dbReference type="STRING" id="578942.SAMN05216289_106147"/>
<organism evidence="1 2">
    <name type="scientific">Dokdonella immobilis</name>
    <dbReference type="NCBI Taxonomy" id="578942"/>
    <lineage>
        <taxon>Bacteria</taxon>
        <taxon>Pseudomonadati</taxon>
        <taxon>Pseudomonadota</taxon>
        <taxon>Gammaproteobacteria</taxon>
        <taxon>Lysobacterales</taxon>
        <taxon>Rhodanobacteraceae</taxon>
        <taxon>Dokdonella</taxon>
    </lineage>
</organism>
<keyword evidence="2" id="KW-1185">Reference proteome</keyword>
<name>A0A1I4WWD8_9GAMM</name>
<dbReference type="AlphaFoldDB" id="A0A1I4WWD8"/>
<dbReference type="OrthoDB" id="6023176at2"/>
<dbReference type="RefSeq" id="WP_139224890.1">
    <property type="nucleotide sequence ID" value="NZ_FOVF01000006.1"/>
</dbReference>
<gene>
    <name evidence="1" type="ORF">SAMN05216289_106147</name>
</gene>
<dbReference type="Proteomes" id="UP000198575">
    <property type="component" value="Unassembled WGS sequence"/>
</dbReference>
<reference evidence="1 2" key="1">
    <citation type="submission" date="2016-10" db="EMBL/GenBank/DDBJ databases">
        <authorList>
            <person name="de Groot N.N."/>
        </authorList>
    </citation>
    <scope>NUCLEOTIDE SEQUENCE [LARGE SCALE GENOMIC DNA]</scope>
    <source>
        <strain evidence="1 2">CGMCC 1.7659</strain>
    </source>
</reference>
<protein>
    <submittedName>
        <fullName evidence="1">Uncharacterized protein</fullName>
    </submittedName>
</protein>